<protein>
    <submittedName>
        <fullName evidence="3">C-C motif chemokine 3-like</fullName>
    </submittedName>
</protein>
<evidence type="ECO:0000256" key="1">
    <source>
        <dbReference type="SAM" id="SignalP"/>
    </source>
</evidence>
<sequence length="98" mass="11243">MYRHQVVMRSLHILLLCVLGAALLSSVLCNNGLGPNDCCFTLYPRRVKRSLVSTYYMTDFRCPKTGVILVTEKKRSICVDQNLQWVQGIMKDLDEKSF</sequence>
<dbReference type="Proteomes" id="UP000693946">
    <property type="component" value="Linkage Group LG3"/>
</dbReference>
<feature type="domain" description="Chemokine interleukin-8-like" evidence="2">
    <location>
        <begin position="35"/>
        <end position="93"/>
    </location>
</feature>
<evidence type="ECO:0000313" key="4">
    <source>
        <dbReference type="Proteomes" id="UP000693946"/>
    </source>
</evidence>
<comment type="caution">
    <text evidence="3">The sequence shown here is derived from an EMBL/GenBank/DDBJ whole genome shotgun (WGS) entry which is preliminary data.</text>
</comment>
<evidence type="ECO:0000259" key="2">
    <source>
        <dbReference type="SMART" id="SM00199"/>
    </source>
</evidence>
<keyword evidence="1" id="KW-0732">Signal</keyword>
<evidence type="ECO:0000313" key="3">
    <source>
        <dbReference type="EMBL" id="KAG7495901.1"/>
    </source>
</evidence>
<dbReference type="Pfam" id="PF00048">
    <property type="entry name" value="IL8"/>
    <property type="match status" value="1"/>
</dbReference>
<dbReference type="CDD" id="cd00272">
    <property type="entry name" value="Chemokine_CC"/>
    <property type="match status" value="1"/>
</dbReference>
<dbReference type="GO" id="GO:0008009">
    <property type="term" value="F:chemokine activity"/>
    <property type="evidence" value="ECO:0007669"/>
    <property type="project" value="InterPro"/>
</dbReference>
<dbReference type="InterPro" id="IPR001811">
    <property type="entry name" value="Chemokine_IL8-like_dom"/>
</dbReference>
<dbReference type="GO" id="GO:0005576">
    <property type="term" value="C:extracellular region"/>
    <property type="evidence" value="ECO:0007669"/>
    <property type="project" value="InterPro"/>
</dbReference>
<dbReference type="InterPro" id="IPR039809">
    <property type="entry name" value="Chemokine_b/g/d"/>
</dbReference>
<keyword evidence="4" id="KW-1185">Reference proteome</keyword>
<dbReference type="GO" id="GO:0006955">
    <property type="term" value="P:immune response"/>
    <property type="evidence" value="ECO:0007669"/>
    <property type="project" value="InterPro"/>
</dbReference>
<feature type="chain" id="PRO_5043944377" evidence="1">
    <location>
        <begin position="30"/>
        <end position="98"/>
    </location>
</feature>
<accession>A0AAV6QV51</accession>
<organism evidence="3 4">
    <name type="scientific">Solea senegalensis</name>
    <name type="common">Senegalese sole</name>
    <dbReference type="NCBI Taxonomy" id="28829"/>
    <lineage>
        <taxon>Eukaryota</taxon>
        <taxon>Metazoa</taxon>
        <taxon>Chordata</taxon>
        <taxon>Craniata</taxon>
        <taxon>Vertebrata</taxon>
        <taxon>Euteleostomi</taxon>
        <taxon>Actinopterygii</taxon>
        <taxon>Neopterygii</taxon>
        <taxon>Teleostei</taxon>
        <taxon>Neoteleostei</taxon>
        <taxon>Acanthomorphata</taxon>
        <taxon>Carangaria</taxon>
        <taxon>Pleuronectiformes</taxon>
        <taxon>Pleuronectoidei</taxon>
        <taxon>Soleidae</taxon>
        <taxon>Solea</taxon>
    </lineage>
</organism>
<proteinExistence type="predicted"/>
<dbReference type="PANTHER" id="PTHR12015">
    <property type="entry name" value="SMALL INDUCIBLE CYTOKINE A"/>
    <property type="match status" value="1"/>
</dbReference>
<dbReference type="EMBL" id="JAGKHQ010000015">
    <property type="protein sequence ID" value="KAG7495901.1"/>
    <property type="molecule type" value="Genomic_DNA"/>
</dbReference>
<name>A0AAV6QV51_SOLSE</name>
<reference evidence="3 4" key="1">
    <citation type="journal article" date="2021" name="Sci. Rep.">
        <title>Chromosome anchoring in Senegalese sole (Solea senegalensis) reveals sex-associated markers and genome rearrangements in flatfish.</title>
        <authorList>
            <person name="Guerrero-Cozar I."/>
            <person name="Gomez-Garrido J."/>
            <person name="Berbel C."/>
            <person name="Martinez-Blanch J.F."/>
            <person name="Alioto T."/>
            <person name="Claros M.G."/>
            <person name="Gagnaire P.A."/>
            <person name="Manchado M."/>
        </authorList>
    </citation>
    <scope>NUCLEOTIDE SEQUENCE [LARGE SCALE GENOMIC DNA]</scope>
    <source>
        <strain evidence="3">Sse05_10M</strain>
    </source>
</reference>
<gene>
    <name evidence="3" type="ORF">JOB18_007723</name>
</gene>
<feature type="signal peptide" evidence="1">
    <location>
        <begin position="1"/>
        <end position="29"/>
    </location>
</feature>
<dbReference type="SMART" id="SM00199">
    <property type="entry name" value="SCY"/>
    <property type="match status" value="1"/>
</dbReference>
<dbReference type="AlphaFoldDB" id="A0AAV6QV51"/>